<dbReference type="AlphaFoldDB" id="A0A2P4Y7K1"/>
<protein>
    <recommendedName>
        <fullName evidence="2">RNase H type-1 domain-containing protein</fullName>
    </recommendedName>
</protein>
<organism evidence="3 4">
    <name type="scientific">Phytophthora palmivora</name>
    <dbReference type="NCBI Taxonomy" id="4796"/>
    <lineage>
        <taxon>Eukaryota</taxon>
        <taxon>Sar</taxon>
        <taxon>Stramenopiles</taxon>
        <taxon>Oomycota</taxon>
        <taxon>Peronosporomycetes</taxon>
        <taxon>Peronosporales</taxon>
        <taxon>Peronosporaceae</taxon>
        <taxon>Phytophthora</taxon>
    </lineage>
</organism>
<proteinExistence type="predicted"/>
<comment type="caution">
    <text evidence="3">The sequence shown here is derived from an EMBL/GenBank/DDBJ whole genome shotgun (WGS) entry which is preliminary data.</text>
</comment>
<dbReference type="InterPro" id="IPR053151">
    <property type="entry name" value="RNase_H-like"/>
</dbReference>
<dbReference type="PANTHER" id="PTHR47723">
    <property type="entry name" value="OS05G0353850 PROTEIN"/>
    <property type="match status" value="1"/>
</dbReference>
<reference evidence="3 4" key="1">
    <citation type="journal article" date="2017" name="Genome Biol. Evol.">
        <title>Phytophthora megakarya and P. palmivora, closely related causal agents of cacao black pod rot, underwent increases in genome sizes and gene numbers by different mechanisms.</title>
        <authorList>
            <person name="Ali S.S."/>
            <person name="Shao J."/>
            <person name="Lary D.J."/>
            <person name="Kronmiller B."/>
            <person name="Shen D."/>
            <person name="Strem M.D."/>
            <person name="Amoako-Attah I."/>
            <person name="Akrofi A.Y."/>
            <person name="Begoude B.A."/>
            <person name="Ten Hoopen G.M."/>
            <person name="Coulibaly K."/>
            <person name="Kebe B.I."/>
            <person name="Melnick R.L."/>
            <person name="Guiltinan M.J."/>
            <person name="Tyler B.M."/>
            <person name="Meinhardt L.W."/>
            <person name="Bailey B.A."/>
        </authorList>
    </citation>
    <scope>NUCLEOTIDE SEQUENCE [LARGE SCALE GENOMIC DNA]</scope>
    <source>
        <strain evidence="4">sbr112.9</strain>
    </source>
</reference>
<dbReference type="Pfam" id="PF13456">
    <property type="entry name" value="RVT_3"/>
    <property type="match status" value="1"/>
</dbReference>
<dbReference type="PANTHER" id="PTHR47723:SF19">
    <property type="entry name" value="POLYNUCLEOTIDYL TRANSFERASE, RIBONUCLEASE H-LIKE SUPERFAMILY PROTEIN"/>
    <property type="match status" value="1"/>
</dbReference>
<dbReference type="EMBL" id="NCKW01005009">
    <property type="protein sequence ID" value="POM73782.1"/>
    <property type="molecule type" value="Genomic_DNA"/>
</dbReference>
<evidence type="ECO:0000256" key="1">
    <source>
        <dbReference type="SAM" id="MobiDB-lite"/>
    </source>
</evidence>
<dbReference type="SUPFAM" id="SSF53098">
    <property type="entry name" value="Ribonuclease H-like"/>
    <property type="match status" value="1"/>
</dbReference>
<name>A0A2P4Y7K1_9STRA</name>
<dbReference type="InterPro" id="IPR036397">
    <property type="entry name" value="RNaseH_sf"/>
</dbReference>
<dbReference type="Gene3D" id="3.30.420.10">
    <property type="entry name" value="Ribonuclease H-like superfamily/Ribonuclease H"/>
    <property type="match status" value="1"/>
</dbReference>
<dbReference type="InterPro" id="IPR002156">
    <property type="entry name" value="RNaseH_domain"/>
</dbReference>
<evidence type="ECO:0000313" key="4">
    <source>
        <dbReference type="Proteomes" id="UP000237271"/>
    </source>
</evidence>
<evidence type="ECO:0000259" key="2">
    <source>
        <dbReference type="Pfam" id="PF13456"/>
    </source>
</evidence>
<dbReference type="InterPro" id="IPR012337">
    <property type="entry name" value="RNaseH-like_sf"/>
</dbReference>
<keyword evidence="4" id="KW-1185">Reference proteome</keyword>
<feature type="domain" description="RNase H type-1" evidence="2">
    <location>
        <begin position="141"/>
        <end position="259"/>
    </location>
</feature>
<accession>A0A2P4Y7K1</accession>
<gene>
    <name evidence="3" type="ORF">PHPALM_9339</name>
</gene>
<dbReference type="OrthoDB" id="2016287at2759"/>
<evidence type="ECO:0000313" key="3">
    <source>
        <dbReference type="EMBL" id="POM73782.1"/>
    </source>
</evidence>
<dbReference type="GO" id="GO:0004523">
    <property type="term" value="F:RNA-DNA hybrid ribonuclease activity"/>
    <property type="evidence" value="ECO:0007669"/>
    <property type="project" value="InterPro"/>
</dbReference>
<dbReference type="Proteomes" id="UP000237271">
    <property type="component" value="Unassembled WGS sequence"/>
</dbReference>
<dbReference type="GO" id="GO:0003676">
    <property type="term" value="F:nucleic acid binding"/>
    <property type="evidence" value="ECO:0007669"/>
    <property type="project" value="InterPro"/>
</dbReference>
<feature type="region of interest" description="Disordered" evidence="1">
    <location>
        <begin position="300"/>
        <end position="329"/>
    </location>
</feature>
<sequence length="329" mass="37142">MGILRSPCDPSGQVHRPVLNESEIRYHAAEKEVVAVMRVLDMFEALIRDCPIKVYMRYAVADRRCVRWGLILSHWDLEVCKVQRDEDGLAAVLGAGITPKEHLDEIAESLIPAKGRVKPPPAISVEMLEEDFKGYVLSFGGAAKTSTRHGSCWCIIWELPGWRIVSAQGFPLEDVTVNDAEYHGLLKGLILVSERGISEIVVVGDSRIVIQQAQGLINCNQPNLQRRLSEYTALKEKFKSIQLVHVKRDYNQAADYLTSKTLALGEAWTVSDPAELMHLEQVSMIPERIMKPVEIPQERVMGTPVKEPPLPRSRRMYPQEQNPHRCQHP</sequence>